<name>A0ABT1QWM9_9GAMM</name>
<dbReference type="SUPFAM" id="SSF103088">
    <property type="entry name" value="OmpA-like"/>
    <property type="match status" value="1"/>
</dbReference>
<organism evidence="3 4">
    <name type="scientific">Tahibacter harae</name>
    <dbReference type="NCBI Taxonomy" id="2963937"/>
    <lineage>
        <taxon>Bacteria</taxon>
        <taxon>Pseudomonadati</taxon>
        <taxon>Pseudomonadota</taxon>
        <taxon>Gammaproteobacteria</taxon>
        <taxon>Lysobacterales</taxon>
        <taxon>Rhodanobacteraceae</taxon>
        <taxon>Tahibacter</taxon>
    </lineage>
</organism>
<dbReference type="CDD" id="cd07185">
    <property type="entry name" value="OmpA_C-like"/>
    <property type="match status" value="1"/>
</dbReference>
<protein>
    <submittedName>
        <fullName evidence="3">OmpA family protein</fullName>
    </submittedName>
</protein>
<dbReference type="PROSITE" id="PS51123">
    <property type="entry name" value="OMPA_2"/>
    <property type="match status" value="1"/>
</dbReference>
<keyword evidence="1" id="KW-0472">Membrane</keyword>
<dbReference type="PANTHER" id="PTHR30329">
    <property type="entry name" value="STATOR ELEMENT OF FLAGELLAR MOTOR COMPLEX"/>
    <property type="match status" value="1"/>
</dbReference>
<dbReference type="InterPro" id="IPR036737">
    <property type="entry name" value="OmpA-like_sf"/>
</dbReference>
<dbReference type="Pfam" id="PF00691">
    <property type="entry name" value="OmpA"/>
    <property type="match status" value="1"/>
</dbReference>
<dbReference type="RefSeq" id="WP_255915875.1">
    <property type="nucleotide sequence ID" value="NZ_JANFQO010000020.1"/>
</dbReference>
<evidence type="ECO:0000313" key="3">
    <source>
        <dbReference type="EMBL" id="MCQ4166685.1"/>
    </source>
</evidence>
<feature type="domain" description="OmpA-like" evidence="2">
    <location>
        <begin position="38"/>
        <end position="155"/>
    </location>
</feature>
<accession>A0ABT1QWM9</accession>
<comment type="caution">
    <text evidence="3">The sequence shown here is derived from an EMBL/GenBank/DDBJ whole genome shotgun (WGS) entry which is preliminary data.</text>
</comment>
<gene>
    <name evidence="3" type="ORF">NM961_18380</name>
</gene>
<sequence length="155" mass="16891">MKEIVTTSLLLLLMAFPAAQETRREDDGCAPGFSIDIRGVAFKRRAPAEKQPLESAIADAEQLQALTALLDATAKYKDYKYTISGHTDTEECSGSDCAALSLRRAQAVRDWLVAKGASPALFVAVTGAGADRPIDANDTEEQRARNRRVEFDLVF</sequence>
<dbReference type="InterPro" id="IPR050330">
    <property type="entry name" value="Bact_OuterMem_StrucFunc"/>
</dbReference>
<evidence type="ECO:0000256" key="1">
    <source>
        <dbReference type="PROSITE-ProRule" id="PRU00473"/>
    </source>
</evidence>
<dbReference type="Proteomes" id="UP001165498">
    <property type="component" value="Unassembled WGS sequence"/>
</dbReference>
<reference evidence="3" key="1">
    <citation type="submission" date="2022-07" db="EMBL/GenBank/DDBJ databases">
        <title>Tahibacter sp., a new gammaproteobacterium isolated from the silt sample collected at pig farm.</title>
        <authorList>
            <person name="Chen H."/>
        </authorList>
    </citation>
    <scope>NUCLEOTIDE SEQUENCE</scope>
    <source>
        <strain evidence="3">P2K</strain>
    </source>
</reference>
<dbReference type="InterPro" id="IPR006665">
    <property type="entry name" value="OmpA-like"/>
</dbReference>
<evidence type="ECO:0000313" key="4">
    <source>
        <dbReference type="Proteomes" id="UP001165498"/>
    </source>
</evidence>
<dbReference type="Gene3D" id="3.30.1330.60">
    <property type="entry name" value="OmpA-like domain"/>
    <property type="match status" value="1"/>
</dbReference>
<dbReference type="EMBL" id="JANFQO010000020">
    <property type="protein sequence ID" value="MCQ4166685.1"/>
    <property type="molecule type" value="Genomic_DNA"/>
</dbReference>
<dbReference type="PANTHER" id="PTHR30329:SF20">
    <property type="entry name" value="EXPORTED PROTEIN"/>
    <property type="match status" value="1"/>
</dbReference>
<keyword evidence="4" id="KW-1185">Reference proteome</keyword>
<evidence type="ECO:0000259" key="2">
    <source>
        <dbReference type="PROSITE" id="PS51123"/>
    </source>
</evidence>
<proteinExistence type="predicted"/>